<feature type="domain" description="Nucleoporin Nup188 N-terminal" evidence="11">
    <location>
        <begin position="75"/>
        <end position="333"/>
    </location>
</feature>
<accession>A0A0L0HML2</accession>
<evidence type="ECO:0000256" key="6">
    <source>
        <dbReference type="ARBA" id="ARBA00023132"/>
    </source>
</evidence>
<dbReference type="OMA" id="SEIWVEH"/>
<dbReference type="EMBL" id="KQ257453">
    <property type="protein sequence ID" value="KND02150.1"/>
    <property type="molecule type" value="Genomic_DNA"/>
</dbReference>
<evidence type="ECO:0000256" key="2">
    <source>
        <dbReference type="ARBA" id="ARBA00022448"/>
    </source>
</evidence>
<protein>
    <recommendedName>
        <fullName evidence="9">Nucleoporin NUP188</fullName>
    </recommendedName>
</protein>
<dbReference type="VEuPathDB" id="FungiDB:SPPG_09045"/>
<reference evidence="13 14" key="1">
    <citation type="submission" date="2009-08" db="EMBL/GenBank/DDBJ databases">
        <title>The Genome Sequence of Spizellomyces punctatus strain DAOM BR117.</title>
        <authorList>
            <consortium name="The Broad Institute Genome Sequencing Platform"/>
            <person name="Russ C."/>
            <person name="Cuomo C."/>
            <person name="Shea T."/>
            <person name="Young S.K."/>
            <person name="Zeng Q."/>
            <person name="Koehrsen M."/>
            <person name="Haas B."/>
            <person name="Borodovsky M."/>
            <person name="Guigo R."/>
            <person name="Alvarado L."/>
            <person name="Berlin A."/>
            <person name="Bochicchio J."/>
            <person name="Borenstein D."/>
            <person name="Chapman S."/>
            <person name="Chen Z."/>
            <person name="Engels R."/>
            <person name="Freedman E."/>
            <person name="Gellesch M."/>
            <person name="Goldberg J."/>
            <person name="Griggs A."/>
            <person name="Gujja S."/>
            <person name="Heiman D."/>
            <person name="Hepburn T."/>
            <person name="Howarth C."/>
            <person name="Jen D."/>
            <person name="Larson L."/>
            <person name="Lewis B."/>
            <person name="Mehta T."/>
            <person name="Park D."/>
            <person name="Pearson M."/>
            <person name="Roberts A."/>
            <person name="Saif S."/>
            <person name="Shenoy N."/>
            <person name="Sisk P."/>
            <person name="Stolte C."/>
            <person name="Sykes S."/>
            <person name="Thomson T."/>
            <person name="Walk T."/>
            <person name="White J."/>
            <person name="Yandava C."/>
            <person name="Burger G."/>
            <person name="Gray M.W."/>
            <person name="Holland P.W.H."/>
            <person name="King N."/>
            <person name="Lang F.B.F."/>
            <person name="Roger A.J."/>
            <person name="Ruiz-Trillo I."/>
            <person name="Lander E."/>
            <person name="Nusbaum C."/>
        </authorList>
    </citation>
    <scope>NUCLEOTIDE SEQUENCE [LARGE SCALE GENOMIC DNA]</scope>
    <source>
        <strain evidence="13 14">DAOM BR117</strain>
    </source>
</reference>
<dbReference type="GO" id="GO:0006405">
    <property type="term" value="P:RNA export from nucleus"/>
    <property type="evidence" value="ECO:0007669"/>
    <property type="project" value="TreeGrafter"/>
</dbReference>
<keyword evidence="2" id="KW-0813">Transport</keyword>
<keyword evidence="6" id="KW-0906">Nuclear pore complex</keyword>
<evidence type="ECO:0000256" key="9">
    <source>
        <dbReference type="ARBA" id="ARBA00040174"/>
    </source>
</evidence>
<dbReference type="Proteomes" id="UP000053201">
    <property type="component" value="Unassembled WGS sequence"/>
</dbReference>
<feature type="domain" description="Nucleoporin Nup188 N-terminal subdomain III" evidence="12">
    <location>
        <begin position="831"/>
        <end position="1090"/>
    </location>
</feature>
<evidence type="ECO:0000259" key="11">
    <source>
        <dbReference type="Pfam" id="PF10487"/>
    </source>
</evidence>
<dbReference type="GeneID" id="27692170"/>
<dbReference type="RefSeq" id="XP_016610189.1">
    <property type="nucleotide sequence ID" value="XM_016757198.1"/>
</dbReference>
<feature type="compositionally biased region" description="Polar residues" evidence="10">
    <location>
        <begin position="1777"/>
        <end position="1788"/>
    </location>
</feature>
<feature type="region of interest" description="Disordered" evidence="10">
    <location>
        <begin position="1766"/>
        <end position="1788"/>
    </location>
</feature>
<evidence type="ECO:0000313" key="13">
    <source>
        <dbReference type="EMBL" id="KND02150.1"/>
    </source>
</evidence>
<evidence type="ECO:0000256" key="7">
    <source>
        <dbReference type="ARBA" id="ARBA00023242"/>
    </source>
</evidence>
<dbReference type="InterPro" id="IPR048883">
    <property type="entry name" value="Nup188_N-subdom_III"/>
</dbReference>
<dbReference type="PANTHER" id="PTHR31431">
    <property type="entry name" value="NUCLEOPORIN NUP188 HOMOLOG"/>
    <property type="match status" value="1"/>
</dbReference>
<dbReference type="GO" id="GO:0006606">
    <property type="term" value="P:protein import into nucleus"/>
    <property type="evidence" value="ECO:0007669"/>
    <property type="project" value="TreeGrafter"/>
</dbReference>
<dbReference type="OrthoDB" id="102511at2759"/>
<dbReference type="Pfam" id="PF10487">
    <property type="entry name" value="Nup188_N"/>
    <property type="match status" value="1"/>
</dbReference>
<dbReference type="InterPro" id="IPR016024">
    <property type="entry name" value="ARM-type_fold"/>
</dbReference>
<evidence type="ECO:0000256" key="4">
    <source>
        <dbReference type="ARBA" id="ARBA00022927"/>
    </source>
</evidence>
<evidence type="ECO:0000313" key="14">
    <source>
        <dbReference type="Proteomes" id="UP000053201"/>
    </source>
</evidence>
<organism evidence="13 14">
    <name type="scientific">Spizellomyces punctatus (strain DAOM BR117)</name>
    <dbReference type="NCBI Taxonomy" id="645134"/>
    <lineage>
        <taxon>Eukaryota</taxon>
        <taxon>Fungi</taxon>
        <taxon>Fungi incertae sedis</taxon>
        <taxon>Chytridiomycota</taxon>
        <taxon>Chytridiomycota incertae sedis</taxon>
        <taxon>Chytridiomycetes</taxon>
        <taxon>Spizellomycetales</taxon>
        <taxon>Spizellomycetaceae</taxon>
        <taxon>Spizellomyces</taxon>
    </lineage>
</organism>
<gene>
    <name evidence="13" type="ORF">SPPG_09045</name>
</gene>
<evidence type="ECO:0000256" key="8">
    <source>
        <dbReference type="ARBA" id="ARBA00038387"/>
    </source>
</evidence>
<keyword evidence="14" id="KW-1185">Reference proteome</keyword>
<evidence type="ECO:0000256" key="3">
    <source>
        <dbReference type="ARBA" id="ARBA00022816"/>
    </source>
</evidence>
<dbReference type="InParanoid" id="A0A0L0HML2"/>
<feature type="domain" description="Nucleoporin Nup188 N-terminal subdomain III" evidence="12">
    <location>
        <begin position="583"/>
        <end position="774"/>
    </location>
</feature>
<evidence type="ECO:0000256" key="10">
    <source>
        <dbReference type="SAM" id="MobiDB-lite"/>
    </source>
</evidence>
<proteinExistence type="inferred from homology"/>
<dbReference type="InterPro" id="IPR044840">
    <property type="entry name" value="Nup188"/>
</dbReference>
<keyword evidence="7" id="KW-0539">Nucleus</keyword>
<dbReference type="PANTHER" id="PTHR31431:SF1">
    <property type="entry name" value="NUCLEOPORIN NUP188"/>
    <property type="match status" value="1"/>
</dbReference>
<dbReference type="GO" id="GO:0051028">
    <property type="term" value="P:mRNA transport"/>
    <property type="evidence" value="ECO:0007669"/>
    <property type="project" value="UniProtKB-KW"/>
</dbReference>
<name>A0A0L0HML2_SPIPD</name>
<dbReference type="eggNOG" id="KOG4833">
    <property type="taxonomic scope" value="Eukaryota"/>
</dbReference>
<dbReference type="Gene3D" id="1.25.10.70">
    <property type="match status" value="1"/>
</dbReference>
<comment type="similarity">
    <text evidence="8">Belongs to the Nup188 family.</text>
</comment>
<evidence type="ECO:0000256" key="1">
    <source>
        <dbReference type="ARBA" id="ARBA00004567"/>
    </source>
</evidence>
<keyword evidence="5" id="KW-0811">Translocation</keyword>
<dbReference type="STRING" id="645134.A0A0L0HML2"/>
<keyword evidence="4" id="KW-0653">Protein transport</keyword>
<dbReference type="GO" id="GO:0017056">
    <property type="term" value="F:structural constituent of nuclear pore"/>
    <property type="evidence" value="ECO:0007669"/>
    <property type="project" value="InterPro"/>
</dbReference>
<comment type="subcellular location">
    <subcellularLocation>
        <location evidence="1">Nucleus</location>
        <location evidence="1">Nuclear pore complex</location>
    </subcellularLocation>
</comment>
<sequence length="2007" mass="225711">MASTASQETAAAAAAAASRGSTGKIRWTRKALWHAIENDREQIYTPEDFAANLAPHREALEVGVEWYKKPNAASRQVVEKRASAQKAQFVFKMSDLMDLDEVQCESILESCIKDDLEAPATKRRIDWSNMKTINYEDENLMAAVQQQYLNEREETLLALAALICTADDEDHRYHAPILAFVRELFPDSETTGQRLLDQLKKAVFRVIPSKIAAQPEWASSWAKQFVKEQRLLLQVIFLVYYSIVPCSPSSASAIITVLVQGFDMGKTQLNAALFDKETKRMVKHIADLSVMVVLEVMRLHDVLDVDAGAVIPLLESPEDICKIYKVITRKAQMDCTPGDAFGPILLGWGVLMSIVYPSLERKREEKYARLCDWIAEPSASDGPSPRLPQIFIQRAYVEYESIGYIISALKGTLTLDERMALGYKSVIKDMLMLLLETVEDPLHLPDRDGLINAFAMLFHNEDQLSLQWWEHDYETEEHRALLDAAARIFPVEFGPLIRLMTSLIGSPRSGAYVLRYMAALPSLADYFRPVDYVEVPYGDEWGLEFVYRWRGNPQGLVYGAQGVPFQPPAGTIAREVHKDPRVVLLQHTFSGWHLILSILDSFIHGSNAIAGQNLERYISGTIEAATEAVKLLNALFEHADETLMWEFIDHIRGITAGFSHWAEDTSDRFVGLICQVLNHACSFARPEMELLTSCMSCLSALLPYFPDAVWKHLRSEILFPRHSPSAAGAALPTNSYMEEVVLPAEVAIGQYPTTLAFLDFVSAMIREAQTLRQQEWALNETQRDLEAQFWAARRNPQLMPILEAQLGGPERRKDLERKVLAQARLRESAALKSEVLFSAVVYVHSEIFPKHGTWRYVRIHDKHRIGLKVLQIFNQIMWDSTWASSERPGEWSGVADFRIIQEYLTRSYLVDGSVYQIAPLIDFVSLGSDVPLRFYRSLRMKTARVIEECIEHSLRFIKYLLKRRKISGLKVSLLEHSLLDRTVHNGTQNDAIELVQVIGRYISYENHRPLPLLATEVLTLLCAVAGDWQPRPPSLAGYFGVDAYNFVASIVKLIGRDTSPYEELQTALYNFITEVVVTQPGLAAMLLTGEASRPLLPSSVRGLLSSSVQQEPSNGNTLSKLSVLSPALTLLQSWRQILETQPTTLPAAMRLMDALWQNAPKYMGVLDKLRSQPVFWQVIGNIFDDVPEMPSDEPVVTCVEGTASREQEDIRRFAYSKQVRTYTLRILAFEIYFTHDAKESQPILRIAKKIFEQKGLFTDDSTLPYLSELPERVKDLAASLGLPVALSSYKRLSWSDDLDVDQQFGDAYVYDLDLLRGKLYGHIHFRAAEGEEEIFDAFLSAICAVNHNRSITDAHMYMVKAWKTFIKVLTATFTAAPTSRTGPALSISPDHLSSIIRQLTDILMEEHRDDATVIAYRSEISDLLLFLIAVWGDLKRKPVQNEVAAKEVVDILGRLFRCMATEYYELGPPGTFSEFPFHIDLVSAIVVALRILRGSASPETLKGMETRRIFQDILPVICRGLSLLLKGLGEDDYRGHKWDVSLALSCLSELISFNETIYPGTGISIMDRYEIFPLLLVMFQRAATSSPNERTFADDVLPFMKAIAETPLGAERLANEGIFICFTNNSFTPELTQGAVLPYVGQERNPGHRMWCSMLSIVSSIVQVLGHSPVLLEEATGFIRVYRNQIGRALDVAADGDLTLGRVEEIMKITEFFYGLASWGDQAKTQSKGEASYFGAIKPFLGLELQLLAYFAYLFENPHEMHRRIVPVSRAEKDGATTPSGRSRSDQPQAFIKARQAEPNNAGGVEGGKDRSNVHFDAIRIMILVVRNIIAYLRLAANADEAMVKFEESDPQRPNLFQPTMSLHGAEAGATMGTLFDLIRRVTTIFRNISESNGSSQETANVQQSLEYAARNVSIADLVLIAESGLVLAATQIARYKRYLDADDVLSELVGELEPTIKDIGQLLADAKNRDQQWLERKGWNQMEIERIIAFIKRVDDFAASEFGRGM</sequence>
<dbReference type="Pfam" id="PF21093">
    <property type="entry name" value="Nup188_N-subdom_III"/>
    <property type="match status" value="2"/>
</dbReference>
<evidence type="ECO:0000259" key="12">
    <source>
        <dbReference type="Pfam" id="PF21093"/>
    </source>
</evidence>
<keyword evidence="3" id="KW-0509">mRNA transport</keyword>
<dbReference type="GO" id="GO:0044611">
    <property type="term" value="C:nuclear pore inner ring"/>
    <property type="evidence" value="ECO:0007669"/>
    <property type="project" value="TreeGrafter"/>
</dbReference>
<dbReference type="SUPFAM" id="SSF48371">
    <property type="entry name" value="ARM repeat"/>
    <property type="match status" value="1"/>
</dbReference>
<evidence type="ECO:0000256" key="5">
    <source>
        <dbReference type="ARBA" id="ARBA00023010"/>
    </source>
</evidence>
<dbReference type="InterPro" id="IPR018864">
    <property type="entry name" value="Nucleoporin_Nup188_N"/>
</dbReference>